<evidence type="ECO:0000313" key="2">
    <source>
        <dbReference type="EMBL" id="OKL39834.1"/>
    </source>
</evidence>
<dbReference type="Proteomes" id="UP000186551">
    <property type="component" value="Unassembled WGS sequence"/>
</dbReference>
<dbReference type="EMBL" id="LVWA01000005">
    <property type="protein sequence ID" value="OKL39834.1"/>
    <property type="molecule type" value="Genomic_DNA"/>
</dbReference>
<reference evidence="2 3" key="1">
    <citation type="submission" date="2016-03" db="EMBL/GenBank/DDBJ databases">
        <title>Genome sequence of Pontibacter sp. nov., of the family cytophagaceae, isolated from marine sediment of the Yellow Sea, China.</title>
        <authorList>
            <person name="Zhang G."/>
            <person name="Zhang R."/>
        </authorList>
    </citation>
    <scope>NUCLEOTIDE SEQUENCE [LARGE SCALE GENOMIC DNA]</scope>
    <source>
        <strain evidence="2 3">S10-8</strain>
    </source>
</reference>
<evidence type="ECO:0000256" key="1">
    <source>
        <dbReference type="SAM" id="MobiDB-lite"/>
    </source>
</evidence>
<dbReference type="STRING" id="1797110.A3841_15765"/>
<name>A0A1Q5PCA9_9BACT</name>
<dbReference type="AlphaFoldDB" id="A0A1Q5PCA9"/>
<keyword evidence="3" id="KW-1185">Reference proteome</keyword>
<comment type="caution">
    <text evidence="2">The sequence shown here is derived from an EMBL/GenBank/DDBJ whole genome shotgun (WGS) entry which is preliminary data.</text>
</comment>
<organism evidence="2 3">
    <name type="scientific">Pontibacter flavimaris</name>
    <dbReference type="NCBI Taxonomy" id="1797110"/>
    <lineage>
        <taxon>Bacteria</taxon>
        <taxon>Pseudomonadati</taxon>
        <taxon>Bacteroidota</taxon>
        <taxon>Cytophagia</taxon>
        <taxon>Cytophagales</taxon>
        <taxon>Hymenobacteraceae</taxon>
        <taxon>Pontibacter</taxon>
    </lineage>
</organism>
<accession>A0A1Q5PCA9</accession>
<proteinExistence type="predicted"/>
<evidence type="ECO:0000313" key="3">
    <source>
        <dbReference type="Proteomes" id="UP000186551"/>
    </source>
</evidence>
<gene>
    <name evidence="2" type="ORF">A3841_15765</name>
</gene>
<sequence>MMVGLHQSFSLQMLPYLLLHWKFLVRYQGIRTLAGERVDEGCQGNHAGLRDEKSKRSPRQPVRS</sequence>
<protein>
    <submittedName>
        <fullName evidence="2">Uncharacterized protein</fullName>
    </submittedName>
</protein>
<feature type="region of interest" description="Disordered" evidence="1">
    <location>
        <begin position="41"/>
        <end position="64"/>
    </location>
</feature>